<feature type="transmembrane region" description="Helical" evidence="16">
    <location>
        <begin position="468"/>
        <end position="491"/>
    </location>
</feature>
<evidence type="ECO:0000256" key="11">
    <source>
        <dbReference type="ARBA" id="ARBA00023065"/>
    </source>
</evidence>
<dbReference type="GO" id="GO:0070588">
    <property type="term" value="P:calcium ion transmembrane transport"/>
    <property type="evidence" value="ECO:0007669"/>
    <property type="project" value="UniProtKB-ARBA"/>
</dbReference>
<evidence type="ECO:0000256" key="9">
    <source>
        <dbReference type="ARBA" id="ARBA00022847"/>
    </source>
</evidence>
<keyword evidence="5" id="KW-0109">Calcium transport</keyword>
<dbReference type="GO" id="GO:0016020">
    <property type="term" value="C:membrane"/>
    <property type="evidence" value="ECO:0007669"/>
    <property type="project" value="UniProtKB-SubCell"/>
</dbReference>
<evidence type="ECO:0000256" key="6">
    <source>
        <dbReference type="ARBA" id="ARBA00022692"/>
    </source>
</evidence>
<reference evidence="18 19" key="2">
    <citation type="submission" date="2017-04" db="EMBL/GenBank/DDBJ databases">
        <title>CpG methylation of centromeres and impact of large insertions on vertebrate speciation.</title>
        <authorList>
            <person name="Ichikawa K."/>
            <person name="Yoshimura J."/>
            <person name="Morishita S."/>
        </authorList>
    </citation>
    <scope>NUCLEOTIDE SEQUENCE</scope>
    <source>
        <strain evidence="18 19">HNI</strain>
    </source>
</reference>
<protein>
    <submittedName>
        <fullName evidence="18">Solute carrier family 24 member 2</fullName>
    </submittedName>
</protein>
<keyword evidence="12 16" id="KW-0472">Membrane</keyword>
<evidence type="ECO:0000313" key="19">
    <source>
        <dbReference type="Proteomes" id="UP000265180"/>
    </source>
</evidence>
<evidence type="ECO:0000256" key="4">
    <source>
        <dbReference type="ARBA" id="ARBA00022449"/>
    </source>
</evidence>
<feature type="transmembrane region" description="Helical" evidence="16">
    <location>
        <begin position="39"/>
        <end position="62"/>
    </location>
</feature>
<dbReference type="Proteomes" id="UP000265180">
    <property type="component" value="Chromosome 18"/>
</dbReference>
<keyword evidence="6 16" id="KW-0812">Transmembrane</keyword>
<dbReference type="GO" id="GO:0015293">
    <property type="term" value="F:symporter activity"/>
    <property type="evidence" value="ECO:0007669"/>
    <property type="project" value="UniProtKB-KW"/>
</dbReference>
<feature type="transmembrane region" description="Helical" evidence="16">
    <location>
        <begin position="199"/>
        <end position="221"/>
    </location>
</feature>
<feature type="transmembrane region" description="Helical" evidence="16">
    <location>
        <begin position="169"/>
        <end position="193"/>
    </location>
</feature>
<name>A0A3P9KY93_ORYLA</name>
<dbReference type="NCBIfam" id="TIGR00367">
    <property type="entry name" value="calcium/sodium antiporter"/>
    <property type="match status" value="1"/>
</dbReference>
<keyword evidence="8" id="KW-0106">Calcium</keyword>
<feature type="domain" description="Sodium/calcium exchanger membrane region" evidence="17">
    <location>
        <begin position="135"/>
        <end position="275"/>
    </location>
</feature>
<keyword evidence="10 16" id="KW-1133">Transmembrane helix</keyword>
<sequence length="630" mass="70312">MGTDQPCTDSLERRPILAPDQKAQLGQKCLRKKLRPVRILGFVFSLVALSVVSVSALTWSSWGVSEPALPREGHHQTAPHRTLLFTPNQRDPNVSADMPIAMRSTAGDNESQGEYPPDLFTLSERRQGAVVLHMFGMIYMFIALAIVCDEFFVPALTVITEKLNISDDVAGATFMAAGGSAPELFTSIIGVFISHSNVGIGTIVGSAVFNILFVIGMCAIFSKEILNLTWWPLFRDVSFYILDLIMLIIFFLDNIILVWESVTLLSAYAAYVIFMKFNSKMEGFVKSCMHRNQVVEVEVQLPSLSEDNLTDTLTLPFQARPRLQRGGSSASLHNSLMRNSIFQLMIHTLDPLSEELGTYGKLKYYHSMTEEGKFREKASILHKIAKKKCQVEDSEKANGVSSRAGKMTSKISTSEDRAEDEEEEDQPLSLSWPESNRKRFTYLLIMPIVLPLWITLPDVRKTSSKKFFPVTFLGSITWIAVFSYLMVWWAHQVGETIGITEEIMGLTILAAGTSIPDLITSVIVARKGLGDMAVSSSVGSNIFDITVGLPFPWLFWSFFNGLKPVQVSSNGLFCAIVLLFLMLLFVIISIAACKWRMSKLLGFIMFMLYFVFLVVSVMLEDRVITCPVSI</sequence>
<dbReference type="PANTHER" id="PTHR10846:SF41">
    <property type="entry name" value="SODIUM_POTASSIUM_CALCIUM EXCHANGER 2"/>
    <property type="match status" value="1"/>
</dbReference>
<evidence type="ECO:0000256" key="3">
    <source>
        <dbReference type="ARBA" id="ARBA00022448"/>
    </source>
</evidence>
<evidence type="ECO:0000256" key="16">
    <source>
        <dbReference type="SAM" id="Phobius"/>
    </source>
</evidence>
<dbReference type="Ensembl" id="ENSORLT00020020768.1">
    <property type="protein sequence ID" value="ENSORLP00020013336.1"/>
    <property type="gene ID" value="ENSORLG00020014369.1"/>
</dbReference>
<evidence type="ECO:0000256" key="8">
    <source>
        <dbReference type="ARBA" id="ARBA00022837"/>
    </source>
</evidence>
<evidence type="ECO:0000256" key="1">
    <source>
        <dbReference type="ARBA" id="ARBA00004141"/>
    </source>
</evidence>
<dbReference type="Pfam" id="PF01699">
    <property type="entry name" value="Na_Ca_ex"/>
    <property type="match status" value="2"/>
</dbReference>
<proteinExistence type="inferred from homology"/>
<keyword evidence="7" id="KW-0677">Repeat</keyword>
<dbReference type="InterPro" id="IPR004837">
    <property type="entry name" value="NaCa_Exmemb"/>
</dbReference>
<dbReference type="InterPro" id="IPR004481">
    <property type="entry name" value="K/Na/Ca-exchanger"/>
</dbReference>
<dbReference type="FunFam" id="1.20.1420.30:FF:000002">
    <property type="entry name" value="Sodium/potassium/calcium exchanger 2 isoform 1"/>
    <property type="match status" value="1"/>
</dbReference>
<dbReference type="FunFam" id="1.20.1420.30:FF:000004">
    <property type="entry name" value="Sodium/potassium/calcium exchanger 2 isoform 1"/>
    <property type="match status" value="1"/>
</dbReference>
<dbReference type="Gene3D" id="1.20.1420.30">
    <property type="entry name" value="NCX, central ion-binding region"/>
    <property type="match status" value="2"/>
</dbReference>
<evidence type="ECO:0000256" key="2">
    <source>
        <dbReference type="ARBA" id="ARBA00005364"/>
    </source>
</evidence>
<evidence type="ECO:0000256" key="5">
    <source>
        <dbReference type="ARBA" id="ARBA00022568"/>
    </source>
</evidence>
<keyword evidence="11" id="KW-0406">Ion transport</keyword>
<evidence type="ECO:0000256" key="14">
    <source>
        <dbReference type="ARBA" id="ARBA00033627"/>
    </source>
</evidence>
<evidence type="ECO:0000256" key="12">
    <source>
        <dbReference type="ARBA" id="ARBA00023136"/>
    </source>
</evidence>
<feature type="transmembrane region" description="Helical" evidence="16">
    <location>
        <begin position="570"/>
        <end position="593"/>
    </location>
</feature>
<dbReference type="GO" id="GO:0015297">
    <property type="term" value="F:antiporter activity"/>
    <property type="evidence" value="ECO:0007669"/>
    <property type="project" value="UniProtKB-KW"/>
</dbReference>
<comment type="catalytic activity">
    <reaction evidence="14">
        <text>Ca(2+)(out) + K(+)(out) + 4 Na(+)(in) = Ca(2+)(in) + K(+)(in) + 4 Na(+)(out)</text>
        <dbReference type="Rhea" id="RHEA:69967"/>
        <dbReference type="ChEBI" id="CHEBI:29101"/>
        <dbReference type="ChEBI" id="CHEBI:29103"/>
        <dbReference type="ChEBI" id="CHEBI:29108"/>
    </reaction>
</comment>
<organism evidence="18 19">
    <name type="scientific">Oryzias latipes</name>
    <name type="common">Japanese rice fish</name>
    <name type="synonym">Japanese killifish</name>
    <dbReference type="NCBI Taxonomy" id="8090"/>
    <lineage>
        <taxon>Eukaryota</taxon>
        <taxon>Metazoa</taxon>
        <taxon>Chordata</taxon>
        <taxon>Craniata</taxon>
        <taxon>Vertebrata</taxon>
        <taxon>Euteleostomi</taxon>
        <taxon>Actinopterygii</taxon>
        <taxon>Neopterygii</taxon>
        <taxon>Teleostei</taxon>
        <taxon>Neoteleostei</taxon>
        <taxon>Acanthomorphata</taxon>
        <taxon>Ovalentaria</taxon>
        <taxon>Atherinomorphae</taxon>
        <taxon>Beloniformes</taxon>
        <taxon>Adrianichthyidae</taxon>
        <taxon>Oryziinae</taxon>
        <taxon>Oryzias</taxon>
    </lineage>
</organism>
<feature type="transmembrane region" description="Helical" evidence="16">
    <location>
        <begin position="440"/>
        <end position="456"/>
    </location>
</feature>
<evidence type="ECO:0000256" key="7">
    <source>
        <dbReference type="ARBA" id="ARBA00022737"/>
    </source>
</evidence>
<evidence type="ECO:0000256" key="15">
    <source>
        <dbReference type="SAM" id="MobiDB-lite"/>
    </source>
</evidence>
<feature type="transmembrane region" description="Helical" evidence="16">
    <location>
        <begin position="258"/>
        <end position="277"/>
    </location>
</feature>
<evidence type="ECO:0000256" key="10">
    <source>
        <dbReference type="ARBA" id="ARBA00022989"/>
    </source>
</evidence>
<dbReference type="AlphaFoldDB" id="A0A3P9KY93"/>
<keyword evidence="3" id="KW-0813">Transport</keyword>
<reference key="1">
    <citation type="journal article" date="2007" name="Nature">
        <title>The medaka draft genome and insights into vertebrate genome evolution.</title>
        <authorList>
            <person name="Kasahara M."/>
            <person name="Naruse K."/>
            <person name="Sasaki S."/>
            <person name="Nakatani Y."/>
            <person name="Qu W."/>
            <person name="Ahsan B."/>
            <person name="Yamada T."/>
            <person name="Nagayasu Y."/>
            <person name="Doi K."/>
            <person name="Kasai Y."/>
            <person name="Jindo T."/>
            <person name="Kobayashi D."/>
            <person name="Shimada A."/>
            <person name="Toyoda A."/>
            <person name="Kuroki Y."/>
            <person name="Fujiyama A."/>
            <person name="Sasaki T."/>
            <person name="Shimizu A."/>
            <person name="Asakawa S."/>
            <person name="Shimizu N."/>
            <person name="Hashimoto S."/>
            <person name="Yang J."/>
            <person name="Lee Y."/>
            <person name="Matsushima K."/>
            <person name="Sugano S."/>
            <person name="Sakaizumi M."/>
            <person name="Narita T."/>
            <person name="Ohishi K."/>
            <person name="Haga S."/>
            <person name="Ohta F."/>
            <person name="Nomoto H."/>
            <person name="Nogata K."/>
            <person name="Morishita T."/>
            <person name="Endo T."/>
            <person name="Shin-I T."/>
            <person name="Takeda H."/>
            <person name="Morishita S."/>
            <person name="Kohara Y."/>
        </authorList>
    </citation>
    <scope>NUCLEOTIDE SEQUENCE [LARGE SCALE GENOMIC DNA]</scope>
    <source>
        <strain>Hd-rR</strain>
    </source>
</reference>
<reference evidence="18" key="4">
    <citation type="submission" date="2025-09" db="UniProtKB">
        <authorList>
            <consortium name="Ensembl"/>
        </authorList>
    </citation>
    <scope>IDENTIFICATION</scope>
    <source>
        <strain evidence="18">HNI</strain>
    </source>
</reference>
<feature type="transmembrane region" description="Helical" evidence="16">
    <location>
        <begin position="233"/>
        <end position="252"/>
    </location>
</feature>
<dbReference type="InterPro" id="IPR044880">
    <property type="entry name" value="NCX_ion-bd_dom_sf"/>
</dbReference>
<evidence type="ECO:0000256" key="13">
    <source>
        <dbReference type="ARBA" id="ARBA00023180"/>
    </source>
</evidence>
<keyword evidence="9" id="KW-0769">Symport</keyword>
<evidence type="ECO:0000259" key="17">
    <source>
        <dbReference type="Pfam" id="PF01699"/>
    </source>
</evidence>
<keyword evidence="4" id="KW-0050">Antiport</keyword>
<feature type="transmembrane region" description="Helical" evidence="16">
    <location>
        <begin position="600"/>
        <end position="619"/>
    </location>
</feature>
<evidence type="ECO:0000313" key="18">
    <source>
        <dbReference type="Ensembl" id="ENSORLP00020013336.1"/>
    </source>
</evidence>
<feature type="compositionally biased region" description="Acidic residues" evidence="15">
    <location>
        <begin position="417"/>
        <end position="426"/>
    </location>
</feature>
<feature type="domain" description="Sodium/calcium exchanger membrane region" evidence="17">
    <location>
        <begin position="469"/>
        <end position="617"/>
    </location>
</feature>
<feature type="transmembrane region" description="Helical" evidence="16">
    <location>
        <begin position="129"/>
        <end position="148"/>
    </location>
</feature>
<comment type="similarity">
    <text evidence="2">Belongs to the Ca(2+):cation antiporter (CaCA) (TC 2.A.19) family. SLC24A subfamily.</text>
</comment>
<comment type="subcellular location">
    <subcellularLocation>
        <location evidence="1">Membrane</location>
        <topology evidence="1">Multi-pass membrane protein</topology>
    </subcellularLocation>
</comment>
<reference evidence="18" key="3">
    <citation type="submission" date="2025-08" db="UniProtKB">
        <authorList>
            <consortium name="Ensembl"/>
        </authorList>
    </citation>
    <scope>IDENTIFICATION</scope>
    <source>
        <strain evidence="18">HNI</strain>
    </source>
</reference>
<dbReference type="PANTHER" id="PTHR10846">
    <property type="entry name" value="SODIUM/POTASSIUM/CALCIUM EXCHANGER"/>
    <property type="match status" value="1"/>
</dbReference>
<keyword evidence="13" id="KW-0325">Glycoprotein</keyword>
<accession>A0A3P9KY93</accession>
<feature type="region of interest" description="Disordered" evidence="15">
    <location>
        <begin position="395"/>
        <end position="430"/>
    </location>
</feature>